<dbReference type="InterPro" id="IPR052189">
    <property type="entry name" value="L-asp_N-monooxygenase_NS-form"/>
</dbReference>
<dbReference type="InterPro" id="IPR038732">
    <property type="entry name" value="HpyO/CreE_NAD-binding"/>
</dbReference>
<dbReference type="Pfam" id="PF13454">
    <property type="entry name" value="NAD_binding_9"/>
    <property type="match status" value="1"/>
</dbReference>
<evidence type="ECO:0000313" key="2">
    <source>
        <dbReference type="EMBL" id="KIA64216.1"/>
    </source>
</evidence>
<accession>A0ABR4ZFZ5</accession>
<dbReference type="Gene3D" id="3.50.50.60">
    <property type="entry name" value="FAD/NAD(P)-binding domain"/>
    <property type="match status" value="1"/>
</dbReference>
<keyword evidence="3" id="KW-1185">Reference proteome</keyword>
<gene>
    <name evidence="2" type="ORF">FG87_14740</name>
</gene>
<evidence type="ECO:0000313" key="3">
    <source>
        <dbReference type="Proteomes" id="UP000031364"/>
    </source>
</evidence>
<feature type="domain" description="FAD-dependent urate hydroxylase HpyO/Asp monooxygenase CreE-like FAD/NAD(P)-binding" evidence="1">
    <location>
        <begin position="2"/>
        <end position="172"/>
    </location>
</feature>
<dbReference type="PANTHER" id="PTHR40254">
    <property type="entry name" value="BLR0577 PROTEIN"/>
    <property type="match status" value="1"/>
</dbReference>
<sequence length="599" mass="65723">MVVVGAGLAGTATAIRLLRFATEPVEIVLLERQKEHRHAGVAYHAAGNPWHHIFNIQAGRMSAFREDVDDFLNWANREADRSAWPPEWREVTFFESDPAPRRIYADYLGQRLAEAAAEAGDGVVLLEADGEMVGLTPSADGISAAIENLSWSGGPGLETTTVDADHIILATGPELRHPRYAQAVLDHPSYIRLPYTGEAVERIKALPPRAVVAIIGTLLSAYDFAALLLRQGHTGAIYMISPSSLTPGTYPADHRHDVLAVPPPIVDIEQGRATLAGQLEAEWIRACLFVAEQHPEVHTAVISERVAKAWEAYLPDIFQNISAEDLQFLLEKYGSRLATLRVSAMAYTTAVVDAALRVSGQVQVVTGRVTDLQPLEQDRLLLTRSGEGPHRTLAADLVISNFGREFDYAAVRSRLWQCLLDSGLAVPHRKTRRGVEVDRFGALLMVDGRKSGAVSAVGAPREGDEIVRHGRLGAFSFNLATIKNHSVSVAADVLRKLESRYASLPDSTSTPPLESAWAELVSLEVQRLAARRRRTRTEFQEQLDTKLLEAAGQSDISTWRAAINRAAVDCLTELSVTPRELRAQLMLDLRPPNSDRTLQ</sequence>
<dbReference type="PANTHER" id="PTHR40254:SF1">
    <property type="entry name" value="BLR0577 PROTEIN"/>
    <property type="match status" value="1"/>
</dbReference>
<proteinExistence type="predicted"/>
<reference evidence="2 3" key="1">
    <citation type="journal article" date="2014" name="Int. J. Syst. Evol. Microbiol.">
        <title>Nocardia vulneris sp. nov., isolated from wounds of human patients in North America.</title>
        <authorList>
            <person name="Lasker B.A."/>
            <person name="Bell M."/>
            <person name="Klenk H.P."/>
            <person name="Sproer C."/>
            <person name="Schumann C."/>
            <person name="Schumann P."/>
            <person name="Brown J.M."/>
        </authorList>
    </citation>
    <scope>NUCLEOTIDE SEQUENCE [LARGE SCALE GENOMIC DNA]</scope>
    <source>
        <strain evidence="2 3">W9851</strain>
    </source>
</reference>
<organism evidence="2 3">
    <name type="scientific">Nocardia vulneris</name>
    <dbReference type="NCBI Taxonomy" id="1141657"/>
    <lineage>
        <taxon>Bacteria</taxon>
        <taxon>Bacillati</taxon>
        <taxon>Actinomycetota</taxon>
        <taxon>Actinomycetes</taxon>
        <taxon>Mycobacteriales</taxon>
        <taxon>Nocardiaceae</taxon>
        <taxon>Nocardia</taxon>
    </lineage>
</organism>
<dbReference type="Proteomes" id="UP000031364">
    <property type="component" value="Unassembled WGS sequence"/>
</dbReference>
<protein>
    <recommendedName>
        <fullName evidence="1">FAD-dependent urate hydroxylase HpyO/Asp monooxygenase CreE-like FAD/NAD(P)-binding domain-containing protein</fullName>
    </recommendedName>
</protein>
<dbReference type="EMBL" id="JNFP01000015">
    <property type="protein sequence ID" value="KIA64216.1"/>
    <property type="molecule type" value="Genomic_DNA"/>
</dbReference>
<dbReference type="InterPro" id="IPR036188">
    <property type="entry name" value="FAD/NAD-bd_sf"/>
</dbReference>
<comment type="caution">
    <text evidence="2">The sequence shown here is derived from an EMBL/GenBank/DDBJ whole genome shotgun (WGS) entry which is preliminary data.</text>
</comment>
<name>A0ABR4ZFZ5_9NOCA</name>
<evidence type="ECO:0000259" key="1">
    <source>
        <dbReference type="Pfam" id="PF13454"/>
    </source>
</evidence>
<dbReference type="SUPFAM" id="SSF51905">
    <property type="entry name" value="FAD/NAD(P)-binding domain"/>
    <property type="match status" value="2"/>
</dbReference>